<keyword evidence="5" id="KW-0758">Storage protein</keyword>
<evidence type="ECO:0000259" key="11">
    <source>
        <dbReference type="PROSITE" id="PS51211"/>
    </source>
</evidence>
<dbReference type="GeneID" id="116289154"/>
<keyword evidence="4 10" id="KW-0732">Signal</keyword>
<dbReference type="PANTHER" id="PTHR23345">
    <property type="entry name" value="VITELLOGENIN-RELATED"/>
    <property type="match status" value="1"/>
</dbReference>
<organism evidence="13 14">
    <name type="scientific">Actinia tenebrosa</name>
    <name type="common">Australian red waratah sea anemone</name>
    <dbReference type="NCBI Taxonomy" id="6105"/>
    <lineage>
        <taxon>Eukaryota</taxon>
        <taxon>Metazoa</taxon>
        <taxon>Cnidaria</taxon>
        <taxon>Anthozoa</taxon>
        <taxon>Hexacorallia</taxon>
        <taxon>Actiniaria</taxon>
        <taxon>Actiniidae</taxon>
        <taxon>Actinia</taxon>
    </lineage>
</organism>
<dbReference type="PANTHER" id="PTHR23345:SF15">
    <property type="entry name" value="VITELLOGENIN 1-RELATED"/>
    <property type="match status" value="1"/>
</dbReference>
<dbReference type="InterPro" id="IPR014853">
    <property type="entry name" value="VWF/SSPO/ZAN-like_Cys-rich_dom"/>
</dbReference>
<dbReference type="Pfam" id="PF09172">
    <property type="entry name" value="Vit_open_b-sht"/>
    <property type="match status" value="1"/>
</dbReference>
<keyword evidence="13" id="KW-1185">Reference proteome</keyword>
<keyword evidence="7" id="KW-1015">Disulfide bond</keyword>
<dbReference type="Gene3D" id="2.20.50.20">
    <property type="entry name" value="Lipovitellin. Chain A, domain 3"/>
    <property type="match status" value="1"/>
</dbReference>
<evidence type="ECO:0000256" key="7">
    <source>
        <dbReference type="ARBA" id="ARBA00023157"/>
    </source>
</evidence>
<evidence type="ECO:0000256" key="1">
    <source>
        <dbReference type="ARBA" id="ARBA00004613"/>
    </source>
</evidence>
<dbReference type="SMART" id="SM00832">
    <property type="entry name" value="C8"/>
    <property type="match status" value="1"/>
</dbReference>
<accession>A0A6P8H676</accession>
<feature type="signal peptide" evidence="10">
    <location>
        <begin position="1"/>
        <end position="16"/>
    </location>
</feature>
<dbReference type="SUPFAM" id="SSF56968">
    <property type="entry name" value="Lipovitellin-phosvitin complex, beta-sheet shell regions"/>
    <property type="match status" value="2"/>
</dbReference>
<feature type="chain" id="PRO_5028318772" evidence="10">
    <location>
        <begin position="17"/>
        <end position="2919"/>
    </location>
</feature>
<comment type="subcellular location">
    <subcellularLocation>
        <location evidence="1">Secreted</location>
    </subcellularLocation>
</comment>
<dbReference type="KEGG" id="aten:116289154"/>
<feature type="domain" description="VWFD" evidence="12">
    <location>
        <begin position="2388"/>
        <end position="2562"/>
    </location>
</feature>
<dbReference type="Gene3D" id="2.20.80.10">
    <property type="entry name" value="Lipovitellin-phosvitin complex, chain A, domain 4"/>
    <property type="match status" value="1"/>
</dbReference>
<keyword evidence="6" id="KW-0445">Lipid transport</keyword>
<evidence type="ECO:0000256" key="9">
    <source>
        <dbReference type="PROSITE-ProRule" id="PRU00557"/>
    </source>
</evidence>
<dbReference type="OrthoDB" id="6484170at2759"/>
<dbReference type="Proteomes" id="UP000515163">
    <property type="component" value="Unplaced"/>
</dbReference>
<dbReference type="GO" id="GO:0005576">
    <property type="term" value="C:extracellular region"/>
    <property type="evidence" value="ECO:0007669"/>
    <property type="project" value="UniProtKB-SubCell"/>
</dbReference>
<evidence type="ECO:0000313" key="14">
    <source>
        <dbReference type="RefSeq" id="XP_031551894.1"/>
    </source>
</evidence>
<protein>
    <submittedName>
        <fullName evidence="14">Apolipophorins-like</fullName>
    </submittedName>
</protein>
<dbReference type="RefSeq" id="XP_031551894.1">
    <property type="nucleotide sequence ID" value="XM_031696034.1"/>
</dbReference>
<dbReference type="Pfam" id="PF08742">
    <property type="entry name" value="C8"/>
    <property type="match status" value="1"/>
</dbReference>
<proteinExistence type="predicted"/>
<evidence type="ECO:0000256" key="8">
    <source>
        <dbReference type="ARBA" id="ARBA00023180"/>
    </source>
</evidence>
<dbReference type="Pfam" id="PF06448">
    <property type="entry name" value="DUF1081"/>
    <property type="match status" value="1"/>
</dbReference>
<evidence type="ECO:0000256" key="2">
    <source>
        <dbReference type="ARBA" id="ARBA00022448"/>
    </source>
</evidence>
<dbReference type="PROSITE" id="PS51233">
    <property type="entry name" value="VWFD"/>
    <property type="match status" value="1"/>
</dbReference>
<evidence type="ECO:0000256" key="3">
    <source>
        <dbReference type="ARBA" id="ARBA00022525"/>
    </source>
</evidence>
<dbReference type="GO" id="GO:0005319">
    <property type="term" value="F:lipid transporter activity"/>
    <property type="evidence" value="ECO:0007669"/>
    <property type="project" value="InterPro"/>
</dbReference>
<evidence type="ECO:0000256" key="6">
    <source>
        <dbReference type="ARBA" id="ARBA00023055"/>
    </source>
</evidence>
<gene>
    <name evidence="14" type="primary">LOC116289154</name>
</gene>
<name>A0A6P8H676_ACTTE</name>
<dbReference type="InParanoid" id="A0A6P8H676"/>
<dbReference type="InterPro" id="IPR001846">
    <property type="entry name" value="VWF_type-D"/>
</dbReference>
<dbReference type="Gene3D" id="2.30.230.10">
    <property type="entry name" value="Lipovitellin, beta-sheet shell regions, chain A"/>
    <property type="match status" value="1"/>
</dbReference>
<keyword evidence="8" id="KW-0325">Glycoprotein</keyword>
<dbReference type="SMART" id="SM01169">
    <property type="entry name" value="DUF1943"/>
    <property type="match status" value="1"/>
</dbReference>
<dbReference type="SMART" id="SM00638">
    <property type="entry name" value="LPD_N"/>
    <property type="match status" value="1"/>
</dbReference>
<dbReference type="Pfam" id="PF01347">
    <property type="entry name" value="Vitellogenin_N"/>
    <property type="match status" value="1"/>
</dbReference>
<dbReference type="GO" id="GO:0045735">
    <property type="term" value="F:nutrient reservoir activity"/>
    <property type="evidence" value="ECO:0007669"/>
    <property type="project" value="UniProtKB-KW"/>
</dbReference>
<sequence length="2919" mass="336428">MKALAILLALACGTLAAPRPMLMRPTCENSENRFIPNRKYVYRYVGMSTTGIQGTTDEKAEIKITARFHVNSVSSCVFHLEVDDVQLSERSSPDAQFTISKGKKEFVRDLEGNPLTFTSVNGQILDIKTSKAEPVYVTNIKRGMLSALQLEFKEEGESTVKERDIAGDCKTRYLRMIKDDKEDVYKVKNLTECTNRSNMDTTLMHPVFYTTGSGKRTPLDCTSLCHYKIEKKQIYSVECKETHLLIPLSYQSSGVMTTVTQKIVLEKMSFSGGYRSNLEDASSERSDLRFDFNVKEKMQEKLQGDTTSVDKILQDLVGNKTPKETSWMAPLAYTELVFQFRRLNLQGIKNTWTKFADCSRMDLCPTKQLFLNYRQLIVDALIQCGTESCAEFMIQHIRETPEWAYVFERGSETYRKQLLSGLSWVRNPTEKILDNVWTLMKEKKDILPENTITIMGSMMRTHCEVYPKNCKDDLSGLDHFPKVLEISRSFSSMLYMNLELCKATPETVDEIIFILRAIGNSRFVETSPVDLVYCALKSNYKNISAAALEVLGDLKLDYQTRKGLKTIYKDYAQDPEIRMMAYLAWMKEPTKEDIKTVMKTLQEEINTQVGSLVWSHLTSMNTSVEPTSGHSIGTMIEEVLRETQTSLRYFNTTSKSTVWHKSIFNEKNNLGMSADSHVLYHPESLLPRHTHFNFSVDVLGGAFPVLEASTRTEGLELLWDKLFGPRGHFPDTHISDLVKTQPKKRSLDDLNELQYLHDMVNMPRTSTPSGLFSIKLFGNELALFTLKDLKWLQHEVPMLDWVEMLINLRNGVDDMYTKHWLFLQDSFTIPTSIGLPLTLSLNGTAVGSVHVSAKGDLHSWFWDWRPSIKFKGSVKPSAAVSMSGMMSVNAFHSKVGILVNGTLFTSAKISANVTYKKEETFKFHYNVDEKPEEIFNMSSMLFKQVNDKKTPISGIKQRRKASVCISSIFNVNKYVGMDLCSNISVPISWDKTMAPFLPLTGPANFSIKLHRSDPKLTTYKLEVNKTKFSKSPNKTCLELSTPGSSHKRILLMNLTTLDQPDRFQLNISVGDHEANWTVLNFTRNSNSKMLMAEMNITLPNISLYHTAKVHEPSKIISTKTSLIRGPYGNPVTVMFLNANLDYSSRSTGSMIFNLMHRPLDFTWQVKVRHSSSELKTNILCVMKCRKRPSPLLNHRMEFNITQIDHVRMTSENITEKGLRVEMRMNETRRMSLFGSKKVVKTIGHKFSTYFTTFTFYNRTTLKPYTTSLNLTLHENLVTKWNEMALNMTYKNNSIALETSMKNTTEKKSICLIGRYLNGTSWNKTDFISCIAFLNGTEVKNLIWNLKSMNTTHKLNATWLRRPDVHMFVNYACKNESLAKLTVSYRKTNSMKFLGVNGNMGNWNMDLQHSFQDEVKMKTKLRRILIVHKAKNGTESYMYNAFNLTFLNSTTMKNMLVGLTLSTRTKDMLEKESKLPRQFVNRTASWKAEMKNDTEILNVSSLFDYQVMDQTEMPNKLILKKQMHHTLFWHKTNSLLNVSVDFPNTTLGLNCSGNFIKGINMSANLNDSLLWNAYITERKLISNVTLWNRTLMMESRTCNRSQSLFLNISTWNMVNRTAFNGSITWYLNATTKKTAINVMLVNVNAMLLNTTFVNTSLQFSAFALNDSHLNISFVRRNMSDLYKESSLEFRPGGRVYMEFNATSLKRIWRELNLETFDMPRKLLNITVNFTSRGVNMKKTGKHLKILMQKLTREISAWKFTQQNLGDNLSNLTKKLLKVTSHSLPDVTSDYDIYLKKNRSEIMKFWKHLTRTIVAIPRHEIKSKEMAKELIQSLKYISESFNKTSVIGNLSEVLSNIVLYNSSGKPSHLKNLTDNITFYLRNLTNDITYYLRNASKDMGSWKIHSKMVDSHIKEILPKVKDKMLYILNETEMVITEIHEHLRILRDDVAFLSDHFVNETYPEVYNKSNAFYNNLKMMASPTTFAGGIMHPCWMNISEILNTSIFNITIHHFHKYLIYGTALETILPFLSQPDHITEVFHESVLDRSLEKMLNNSLNKAMEMYNATLRLPSWHVNKTHDNIVYARDLVVMLYNDTDNVMTSISKKNLTEIVELYINQTRNMTVKTWNLTMSMMESILNVSIPVHGRFDMLKKNVTELYWNTSEKMPWARPLIRLWNTTMFSLAKNNTPERLIESWMPKIVNFTLNKASHFAKYVNECLTDEQTQTPRIQMAYSKKVLKVSTIHKMESRPNFTKYFLKVSRHYLSFSTWIFNMIKEPKRVMANSSNITMQWANVLFNGTSKVFDEAESVVNCSLVINKTNNLTNQYVKTSPMMMEVHTWVRNKTLEKMFNKTNIPYSTLLHSTLPYFMWNTIDKMRKMEAQDLAILFTPKNETAFVINQRNFITFDKRSFRVPEIPKPGCSFLLARDFLDGEFTVLATQNSYIIMTPELNIEIYKDGTIKANTAGQPQIVKTDLPVGFDSVYAVRDGPYIRVISDRRGFEFELEMEHFIFGAYISGFYHNRTLGLLGTNNGEISDEWRSPLGKNRTVLEFEKFLNSWLVSKDSECYIRRPVQRQQCQPKESSRCEELLKSKMSPFQKCFDVIDPKPFFEACIKDVTSSCETSEPERMSHCNVSAAYVRACVKNGVDISVPIQCADCNEQTRFMVSTREVDIMVISSEGRNMKQVTRNIPKLISRINMNLLNNNIRPQFGLVGFSGRQPLHWKGHTHTLNGKFLGSNIELIQASKTLDFASYDMNISDGYMGIYHATKYPFRPGAKKIFLLVTDSRRVKDSDLTSDFVSKAMKSIDAKLIVIGDYYFKYGMYGGDTDRYRYYRKDPEGSIRKNRQRLPEEDEYVKVVSKTEGAVFMVKRFEKDKTNKYFSEMIKNVMLKYSKGKRCMQCRCVPDEVGKGREVCKETSNFWCNWN</sequence>
<dbReference type="InterPro" id="IPR009454">
    <property type="entry name" value="Lipid_transpt_open_b-sht"/>
</dbReference>
<evidence type="ECO:0000256" key="10">
    <source>
        <dbReference type="SAM" id="SignalP"/>
    </source>
</evidence>
<dbReference type="InterPro" id="IPR015819">
    <property type="entry name" value="Lipid_transp_b-sht_shell"/>
</dbReference>
<evidence type="ECO:0000256" key="4">
    <source>
        <dbReference type="ARBA" id="ARBA00022729"/>
    </source>
</evidence>
<dbReference type="InterPro" id="IPR050733">
    <property type="entry name" value="Vitellogenin/Apolipophorin"/>
</dbReference>
<reference evidence="14" key="1">
    <citation type="submission" date="2025-08" db="UniProtKB">
        <authorList>
            <consortium name="RefSeq"/>
        </authorList>
    </citation>
    <scope>IDENTIFICATION</scope>
    <source>
        <tissue evidence="14">Tentacle</tissue>
    </source>
</reference>
<keyword evidence="3" id="KW-0964">Secreted</keyword>
<comment type="caution">
    <text evidence="9">Lacks conserved residue(s) required for the propagation of feature annotation.</text>
</comment>
<dbReference type="InterPro" id="IPR015255">
    <property type="entry name" value="Vitellinogen_open_b-sht"/>
</dbReference>
<dbReference type="SUPFAM" id="SSF48431">
    <property type="entry name" value="Lipovitellin-phosvitin complex, superhelical domain"/>
    <property type="match status" value="1"/>
</dbReference>
<evidence type="ECO:0000259" key="12">
    <source>
        <dbReference type="PROSITE" id="PS51233"/>
    </source>
</evidence>
<dbReference type="Gene3D" id="1.25.10.20">
    <property type="entry name" value="Vitellinogen, superhelical"/>
    <property type="match status" value="1"/>
</dbReference>
<dbReference type="InterPro" id="IPR015816">
    <property type="entry name" value="Vitellinogen_b-sht_N"/>
</dbReference>
<dbReference type="PROSITE" id="PS51211">
    <property type="entry name" value="VITELLOGENIN"/>
    <property type="match status" value="1"/>
</dbReference>
<dbReference type="InterPro" id="IPR011030">
    <property type="entry name" value="Lipovitellin_superhlx_dom"/>
</dbReference>
<evidence type="ECO:0000256" key="5">
    <source>
        <dbReference type="ARBA" id="ARBA00022761"/>
    </source>
</evidence>
<dbReference type="InterPro" id="IPR001747">
    <property type="entry name" value="Vitellogenin_N"/>
</dbReference>
<evidence type="ECO:0000313" key="13">
    <source>
        <dbReference type="Proteomes" id="UP000515163"/>
    </source>
</evidence>
<dbReference type="InterPro" id="IPR015817">
    <property type="entry name" value="Vitellinogen_open_b-sht_sub1"/>
</dbReference>
<keyword evidence="2" id="KW-0813">Transport</keyword>
<feature type="domain" description="Vitellogenin" evidence="11">
    <location>
        <begin position="34"/>
        <end position="690"/>
    </location>
</feature>